<evidence type="ECO:0000259" key="4">
    <source>
        <dbReference type="PROSITE" id="PS50987"/>
    </source>
</evidence>
<dbReference type="InterPro" id="IPR011991">
    <property type="entry name" value="ArsR-like_HTH"/>
</dbReference>
<evidence type="ECO:0000256" key="1">
    <source>
        <dbReference type="ARBA" id="ARBA00023015"/>
    </source>
</evidence>
<dbReference type="GO" id="GO:0003677">
    <property type="term" value="F:DNA binding"/>
    <property type="evidence" value="ECO:0007669"/>
    <property type="project" value="UniProtKB-KW"/>
</dbReference>
<dbReference type="InterPro" id="IPR036388">
    <property type="entry name" value="WH-like_DNA-bd_sf"/>
</dbReference>
<reference evidence="5 6" key="1">
    <citation type="submission" date="2019-10" db="EMBL/GenBank/DDBJ databases">
        <title>Alkaliphilus serpentinus sp. nov. and Alkaliphilus pronyensis sp. nov., two novel anaerobic alkaliphilic species isolated from the serpentinized-hosted hydrothermal field of the Prony Bay (New Caledonia).</title>
        <authorList>
            <person name="Postec A."/>
        </authorList>
    </citation>
    <scope>NUCLEOTIDE SEQUENCE [LARGE SCALE GENOMIC DNA]</scope>
    <source>
        <strain evidence="5 6">LacV</strain>
    </source>
</reference>
<dbReference type="EMBL" id="WBZC01000053">
    <property type="protein sequence ID" value="KAB3531894.1"/>
    <property type="molecule type" value="Genomic_DNA"/>
</dbReference>
<name>A0A6I0F5S0_9FIRM</name>
<feature type="domain" description="HTH arsR-type" evidence="4">
    <location>
        <begin position="1"/>
        <end position="89"/>
    </location>
</feature>
<dbReference type="OrthoDB" id="9798835at2"/>
<dbReference type="AlphaFoldDB" id="A0A6I0F5S0"/>
<dbReference type="InterPro" id="IPR051081">
    <property type="entry name" value="HTH_MetalResp_TranReg"/>
</dbReference>
<dbReference type="InterPro" id="IPR036390">
    <property type="entry name" value="WH_DNA-bd_sf"/>
</dbReference>
<evidence type="ECO:0000313" key="5">
    <source>
        <dbReference type="EMBL" id="KAB3531894.1"/>
    </source>
</evidence>
<dbReference type="PANTHER" id="PTHR33154:SF18">
    <property type="entry name" value="ARSENICAL RESISTANCE OPERON REPRESSOR"/>
    <property type="match status" value="1"/>
</dbReference>
<dbReference type="GO" id="GO:0003700">
    <property type="term" value="F:DNA-binding transcription factor activity"/>
    <property type="evidence" value="ECO:0007669"/>
    <property type="project" value="InterPro"/>
</dbReference>
<keyword evidence="6" id="KW-1185">Reference proteome</keyword>
<keyword evidence="1" id="KW-0805">Transcription regulation</keyword>
<proteinExistence type="predicted"/>
<dbReference type="CDD" id="cd00090">
    <property type="entry name" value="HTH_ARSR"/>
    <property type="match status" value="1"/>
</dbReference>
<dbReference type="PANTHER" id="PTHR33154">
    <property type="entry name" value="TRANSCRIPTIONAL REGULATOR, ARSR FAMILY"/>
    <property type="match status" value="1"/>
</dbReference>
<dbReference type="Gene3D" id="1.10.10.10">
    <property type="entry name" value="Winged helix-like DNA-binding domain superfamily/Winged helix DNA-binding domain"/>
    <property type="match status" value="1"/>
</dbReference>
<dbReference type="Proteomes" id="UP000432715">
    <property type="component" value="Unassembled WGS sequence"/>
</dbReference>
<keyword evidence="3" id="KW-0804">Transcription</keyword>
<dbReference type="SUPFAM" id="SSF46785">
    <property type="entry name" value="Winged helix' DNA-binding domain"/>
    <property type="match status" value="1"/>
</dbReference>
<keyword evidence="2" id="KW-0238">DNA-binding</keyword>
<evidence type="ECO:0000256" key="2">
    <source>
        <dbReference type="ARBA" id="ARBA00023125"/>
    </source>
</evidence>
<dbReference type="RefSeq" id="WP_151861926.1">
    <property type="nucleotide sequence ID" value="NZ_WBZC01000053.1"/>
</dbReference>
<evidence type="ECO:0000256" key="3">
    <source>
        <dbReference type="ARBA" id="ARBA00023163"/>
    </source>
</evidence>
<sequence length="118" mass="13651">MDFEAIFKALGEGTRIKILKLLSCKPMYVCELEAILQISQPRISQHLKILRSENIVDMKKDGQKVIYSLSKKNIDLLFSEFNRFLEMPINRLSGFKEESERILLIADDPKINTCKSCK</sequence>
<dbReference type="PROSITE" id="PS50987">
    <property type="entry name" value="HTH_ARSR_2"/>
    <property type="match status" value="1"/>
</dbReference>
<organism evidence="5 6">
    <name type="scientific">Alkaliphilus pronyensis</name>
    <dbReference type="NCBI Taxonomy" id="1482732"/>
    <lineage>
        <taxon>Bacteria</taxon>
        <taxon>Bacillati</taxon>
        <taxon>Bacillota</taxon>
        <taxon>Clostridia</taxon>
        <taxon>Peptostreptococcales</taxon>
        <taxon>Natronincolaceae</taxon>
        <taxon>Alkaliphilus</taxon>
    </lineage>
</organism>
<dbReference type="SMART" id="SM00418">
    <property type="entry name" value="HTH_ARSR"/>
    <property type="match status" value="1"/>
</dbReference>
<comment type="caution">
    <text evidence="5">The sequence shown here is derived from an EMBL/GenBank/DDBJ whole genome shotgun (WGS) entry which is preliminary data.</text>
</comment>
<accession>A0A6I0F5S0</accession>
<dbReference type="PRINTS" id="PR00778">
    <property type="entry name" value="HTHARSR"/>
</dbReference>
<dbReference type="Pfam" id="PF01022">
    <property type="entry name" value="HTH_5"/>
    <property type="match status" value="1"/>
</dbReference>
<dbReference type="InterPro" id="IPR001845">
    <property type="entry name" value="HTH_ArsR_DNA-bd_dom"/>
</dbReference>
<dbReference type="NCBIfam" id="NF033788">
    <property type="entry name" value="HTH_metalloreg"/>
    <property type="match status" value="1"/>
</dbReference>
<protein>
    <submittedName>
        <fullName evidence="5">Winged helix-turn-helix transcriptional regulator</fullName>
    </submittedName>
</protein>
<gene>
    <name evidence="5" type="ORF">F8154_12345</name>
</gene>
<evidence type="ECO:0000313" key="6">
    <source>
        <dbReference type="Proteomes" id="UP000432715"/>
    </source>
</evidence>